<proteinExistence type="inferred from homology"/>
<accession>A0ABW2Q8Q5</accession>
<comment type="caution">
    <text evidence="7">The sequence shown here is derived from an EMBL/GenBank/DDBJ whole genome shotgun (WGS) entry which is preliminary data.</text>
</comment>
<feature type="transmembrane region" description="Helical" evidence="5">
    <location>
        <begin position="48"/>
        <end position="66"/>
    </location>
</feature>
<dbReference type="InterPro" id="IPR000515">
    <property type="entry name" value="MetI-like"/>
</dbReference>
<keyword evidence="5" id="KW-0813">Transport</keyword>
<evidence type="ECO:0000313" key="7">
    <source>
        <dbReference type="EMBL" id="MFC7404332.1"/>
    </source>
</evidence>
<dbReference type="SUPFAM" id="SSF161098">
    <property type="entry name" value="MetI-like"/>
    <property type="match status" value="1"/>
</dbReference>
<keyword evidence="2 5" id="KW-0812">Transmembrane</keyword>
<keyword evidence="3 5" id="KW-1133">Transmembrane helix</keyword>
<dbReference type="InterPro" id="IPR035906">
    <property type="entry name" value="MetI-like_sf"/>
</dbReference>
<protein>
    <submittedName>
        <fullName evidence="7">ABC transporter permease</fullName>
    </submittedName>
</protein>
<sequence length="336" mass="37799">MTHDAVTGGVGSLTEQARPISDELRIDDRQRPADNRQSWWRRITHNPWLYLMLVPGVLYFAVFKYAPMYGVTIAFQNYLPFLGFGGSEWVGLEHFERLFGGPDFARLMTNTLILAFLNIVIAFPAPIVVALLLNELRVHLVKRFIQTAIYVPHFLSWAIVAALTYLLFAADIGPLTVLIERVLGERVEFLTDPDFFRPLIILQTLWKSTGWGTIIYLAALAGVDKNLYEAAMIDGAGRARQLWHITLPAIRSTVIVMLILTTGSFLDTGFEQIYLMTNALNREVADVFDTYVYFAGITQGAYSYSTAVGLFKGVVGLILIFGANWLAKRFNQTSLF</sequence>
<organism evidence="7 8">
    <name type="scientific">Georgenia alba</name>
    <dbReference type="NCBI Taxonomy" id="2233858"/>
    <lineage>
        <taxon>Bacteria</taxon>
        <taxon>Bacillati</taxon>
        <taxon>Actinomycetota</taxon>
        <taxon>Actinomycetes</taxon>
        <taxon>Micrococcales</taxon>
        <taxon>Bogoriellaceae</taxon>
        <taxon>Georgenia</taxon>
    </lineage>
</organism>
<evidence type="ECO:0000313" key="8">
    <source>
        <dbReference type="Proteomes" id="UP001596455"/>
    </source>
</evidence>
<dbReference type="PROSITE" id="PS50928">
    <property type="entry name" value="ABC_TM1"/>
    <property type="match status" value="1"/>
</dbReference>
<dbReference type="EMBL" id="JBHTCQ010000001">
    <property type="protein sequence ID" value="MFC7404332.1"/>
    <property type="molecule type" value="Genomic_DNA"/>
</dbReference>
<evidence type="ECO:0000256" key="5">
    <source>
        <dbReference type="RuleBase" id="RU363032"/>
    </source>
</evidence>
<evidence type="ECO:0000259" key="6">
    <source>
        <dbReference type="PROSITE" id="PS50928"/>
    </source>
</evidence>
<feature type="transmembrane region" description="Helical" evidence="5">
    <location>
        <begin position="242"/>
        <end position="266"/>
    </location>
</feature>
<keyword evidence="8" id="KW-1185">Reference proteome</keyword>
<dbReference type="PANTHER" id="PTHR43496">
    <property type="entry name" value="PROTEIN LPLB"/>
    <property type="match status" value="1"/>
</dbReference>
<comment type="subcellular location">
    <subcellularLocation>
        <location evidence="5">Cell membrane</location>
        <topology evidence="5">Multi-pass membrane protein</topology>
    </subcellularLocation>
    <subcellularLocation>
        <location evidence="1">Membrane</location>
        <topology evidence="1">Multi-pass membrane protein</topology>
    </subcellularLocation>
</comment>
<dbReference type="CDD" id="cd06261">
    <property type="entry name" value="TM_PBP2"/>
    <property type="match status" value="1"/>
</dbReference>
<keyword evidence="4 5" id="KW-0472">Membrane</keyword>
<dbReference type="Pfam" id="PF00528">
    <property type="entry name" value="BPD_transp_1"/>
    <property type="match status" value="1"/>
</dbReference>
<feature type="transmembrane region" description="Helical" evidence="5">
    <location>
        <begin position="112"/>
        <end position="133"/>
    </location>
</feature>
<feature type="transmembrane region" description="Helical" evidence="5">
    <location>
        <begin position="301"/>
        <end position="327"/>
    </location>
</feature>
<gene>
    <name evidence="7" type="ORF">ACFQQL_04355</name>
</gene>
<feature type="domain" description="ABC transmembrane type-1" evidence="6">
    <location>
        <begin position="108"/>
        <end position="323"/>
    </location>
</feature>
<evidence type="ECO:0000256" key="2">
    <source>
        <dbReference type="ARBA" id="ARBA00022692"/>
    </source>
</evidence>
<comment type="similarity">
    <text evidence="5">Belongs to the binding-protein-dependent transport system permease family.</text>
</comment>
<feature type="transmembrane region" description="Helical" evidence="5">
    <location>
        <begin position="154"/>
        <end position="179"/>
    </location>
</feature>
<evidence type="ECO:0000256" key="3">
    <source>
        <dbReference type="ARBA" id="ARBA00022989"/>
    </source>
</evidence>
<feature type="transmembrane region" description="Helical" evidence="5">
    <location>
        <begin position="199"/>
        <end position="221"/>
    </location>
</feature>
<dbReference type="PANTHER" id="PTHR43496:SF1">
    <property type="entry name" value="POLYGALACTURONAN_RHAMNOGALACTURONAN TRANSPORT SYSTEM PERMEASE PROTEIN YTEP"/>
    <property type="match status" value="1"/>
</dbReference>
<name>A0ABW2Q8Q5_9MICO</name>
<dbReference type="Proteomes" id="UP001596455">
    <property type="component" value="Unassembled WGS sequence"/>
</dbReference>
<evidence type="ECO:0000256" key="4">
    <source>
        <dbReference type="ARBA" id="ARBA00023136"/>
    </source>
</evidence>
<dbReference type="RefSeq" id="WP_382391620.1">
    <property type="nucleotide sequence ID" value="NZ_JBHTCQ010000001.1"/>
</dbReference>
<evidence type="ECO:0000256" key="1">
    <source>
        <dbReference type="ARBA" id="ARBA00004141"/>
    </source>
</evidence>
<reference evidence="8" key="1">
    <citation type="journal article" date="2019" name="Int. J. Syst. Evol. Microbiol.">
        <title>The Global Catalogue of Microorganisms (GCM) 10K type strain sequencing project: providing services to taxonomists for standard genome sequencing and annotation.</title>
        <authorList>
            <consortium name="The Broad Institute Genomics Platform"/>
            <consortium name="The Broad Institute Genome Sequencing Center for Infectious Disease"/>
            <person name="Wu L."/>
            <person name="Ma J."/>
        </authorList>
    </citation>
    <scope>NUCLEOTIDE SEQUENCE [LARGE SCALE GENOMIC DNA]</scope>
    <source>
        <strain evidence="8">JCM 1490</strain>
    </source>
</reference>
<dbReference type="Gene3D" id="1.10.3720.10">
    <property type="entry name" value="MetI-like"/>
    <property type="match status" value="1"/>
</dbReference>